<dbReference type="AlphaFoldDB" id="A0AAN8S7W0"/>
<comment type="caution">
    <text evidence="3">The sequence shown here is derived from an EMBL/GenBank/DDBJ whole genome shotgun (WGS) entry which is preliminary data.</text>
</comment>
<evidence type="ECO:0000313" key="3">
    <source>
        <dbReference type="EMBL" id="KAK6621166.1"/>
    </source>
</evidence>
<evidence type="ECO:0000313" key="4">
    <source>
        <dbReference type="Proteomes" id="UP001372834"/>
    </source>
</evidence>
<gene>
    <name evidence="3" type="primary">GLRX5</name>
    <name evidence="3" type="ORF">RUM43_011472</name>
</gene>
<feature type="domain" description="Glutaredoxin" evidence="2">
    <location>
        <begin position="2"/>
        <end position="40"/>
    </location>
</feature>
<proteinExistence type="predicted"/>
<dbReference type="Pfam" id="PF00462">
    <property type="entry name" value="Glutaredoxin"/>
    <property type="match status" value="1"/>
</dbReference>
<dbReference type="PANTHER" id="PTHR10293">
    <property type="entry name" value="GLUTAREDOXIN FAMILY MEMBER"/>
    <property type="match status" value="1"/>
</dbReference>
<dbReference type="GO" id="GO:0005759">
    <property type="term" value="C:mitochondrial matrix"/>
    <property type="evidence" value="ECO:0007669"/>
    <property type="project" value="TreeGrafter"/>
</dbReference>
<organism evidence="3 4">
    <name type="scientific">Polyplax serrata</name>
    <name type="common">Common mouse louse</name>
    <dbReference type="NCBI Taxonomy" id="468196"/>
    <lineage>
        <taxon>Eukaryota</taxon>
        <taxon>Metazoa</taxon>
        <taxon>Ecdysozoa</taxon>
        <taxon>Arthropoda</taxon>
        <taxon>Hexapoda</taxon>
        <taxon>Insecta</taxon>
        <taxon>Pterygota</taxon>
        <taxon>Neoptera</taxon>
        <taxon>Paraneoptera</taxon>
        <taxon>Psocodea</taxon>
        <taxon>Troctomorpha</taxon>
        <taxon>Phthiraptera</taxon>
        <taxon>Anoplura</taxon>
        <taxon>Polyplacidae</taxon>
        <taxon>Polyplax</taxon>
    </lineage>
</organism>
<dbReference type="Gene3D" id="3.40.30.10">
    <property type="entry name" value="Glutaredoxin"/>
    <property type="match status" value="1"/>
</dbReference>
<sequence>MHGVTYDSHDVLQNENMREGIKKYSSWPTIPQVFINGEFIGGCDIVLQMHQNGELIDELKKVGITSALLEKASKDEMEKTKAKE</sequence>
<evidence type="ECO:0000256" key="1">
    <source>
        <dbReference type="ARBA" id="ARBA00023284"/>
    </source>
</evidence>
<dbReference type="InterPro" id="IPR002109">
    <property type="entry name" value="Glutaredoxin"/>
</dbReference>
<keyword evidence="1" id="KW-0676">Redox-active center</keyword>
<dbReference type="SUPFAM" id="SSF52833">
    <property type="entry name" value="Thioredoxin-like"/>
    <property type="match status" value="1"/>
</dbReference>
<dbReference type="InterPro" id="IPR004480">
    <property type="entry name" value="Monothiol_GRX-rel"/>
</dbReference>
<dbReference type="PANTHER" id="PTHR10293:SF16">
    <property type="entry name" value="GLUTAREDOXIN-RELATED PROTEIN 5, MITOCHONDRIAL"/>
    <property type="match status" value="1"/>
</dbReference>
<evidence type="ECO:0000259" key="2">
    <source>
        <dbReference type="Pfam" id="PF00462"/>
    </source>
</evidence>
<reference evidence="3 4" key="1">
    <citation type="submission" date="2023-10" db="EMBL/GenBank/DDBJ databases">
        <title>Genomes of two closely related lineages of the louse Polyplax serrata with different host specificities.</title>
        <authorList>
            <person name="Martinu J."/>
            <person name="Tarabai H."/>
            <person name="Stefka J."/>
            <person name="Hypsa V."/>
        </authorList>
    </citation>
    <scope>NUCLEOTIDE SEQUENCE [LARGE SCALE GENOMIC DNA]</scope>
    <source>
        <strain evidence="3">HR10_N</strain>
    </source>
</reference>
<dbReference type="InterPro" id="IPR036249">
    <property type="entry name" value="Thioredoxin-like_sf"/>
</dbReference>
<accession>A0AAN8S7W0</accession>
<protein>
    <submittedName>
        <fullName evidence="3">Glutaredoxin- protein 5, mitochondrial</fullName>
    </submittedName>
</protein>
<name>A0AAN8S7W0_POLSC</name>
<dbReference type="Proteomes" id="UP001372834">
    <property type="component" value="Unassembled WGS sequence"/>
</dbReference>
<dbReference type="PROSITE" id="PS51354">
    <property type="entry name" value="GLUTAREDOXIN_2"/>
    <property type="match status" value="1"/>
</dbReference>
<dbReference type="EMBL" id="JAWJWE010000039">
    <property type="protein sequence ID" value="KAK6621166.1"/>
    <property type="molecule type" value="Genomic_DNA"/>
</dbReference>